<feature type="chain" id="PRO_5035452146" evidence="2">
    <location>
        <begin position="21"/>
        <end position="206"/>
    </location>
</feature>
<keyword evidence="2" id="KW-0732">Signal</keyword>
<evidence type="ECO:0000256" key="1">
    <source>
        <dbReference type="SAM" id="Phobius"/>
    </source>
</evidence>
<comment type="caution">
    <text evidence="3">The sequence shown here is derived from an EMBL/GenBank/DDBJ whole genome shotgun (WGS) entry which is preliminary data.</text>
</comment>
<keyword evidence="4" id="KW-1185">Reference proteome</keyword>
<dbReference type="PANTHER" id="PTHR39599">
    <property type="entry name" value="GPI-ANCHORED PROTEIN (EUROFUNG)-RELATED-RELATED"/>
    <property type="match status" value="1"/>
</dbReference>
<protein>
    <submittedName>
        <fullName evidence="3">Uncharacterized protein</fullName>
    </submittedName>
</protein>
<proteinExistence type="predicted"/>
<reference evidence="3" key="1">
    <citation type="journal article" date="2021" name="Nat. Commun.">
        <title>Genetic determinants of endophytism in the Arabidopsis root mycobiome.</title>
        <authorList>
            <person name="Mesny F."/>
            <person name="Miyauchi S."/>
            <person name="Thiergart T."/>
            <person name="Pickel B."/>
            <person name="Atanasova L."/>
            <person name="Karlsson M."/>
            <person name="Huettel B."/>
            <person name="Barry K.W."/>
            <person name="Haridas S."/>
            <person name="Chen C."/>
            <person name="Bauer D."/>
            <person name="Andreopoulos W."/>
            <person name="Pangilinan J."/>
            <person name="LaButti K."/>
            <person name="Riley R."/>
            <person name="Lipzen A."/>
            <person name="Clum A."/>
            <person name="Drula E."/>
            <person name="Henrissat B."/>
            <person name="Kohler A."/>
            <person name="Grigoriev I.V."/>
            <person name="Martin F.M."/>
            <person name="Hacquard S."/>
        </authorList>
    </citation>
    <scope>NUCLEOTIDE SEQUENCE</scope>
    <source>
        <strain evidence="3">MPI-SDFR-AT-0120</strain>
    </source>
</reference>
<dbReference type="EMBL" id="JAGMVJ010000002">
    <property type="protein sequence ID" value="KAH7093204.1"/>
    <property type="molecule type" value="Genomic_DNA"/>
</dbReference>
<gene>
    <name evidence="3" type="ORF">FB567DRAFT_169847</name>
</gene>
<keyword evidence="1" id="KW-1133">Transmembrane helix</keyword>
<dbReference type="AlphaFoldDB" id="A0A8K0RCU9"/>
<keyword evidence="1" id="KW-0472">Membrane</keyword>
<keyword evidence="1" id="KW-0812">Transmembrane</keyword>
<dbReference type="OrthoDB" id="2426396at2759"/>
<organism evidence="3 4">
    <name type="scientific">Paraphoma chrysanthemicola</name>
    <dbReference type="NCBI Taxonomy" id="798071"/>
    <lineage>
        <taxon>Eukaryota</taxon>
        <taxon>Fungi</taxon>
        <taxon>Dikarya</taxon>
        <taxon>Ascomycota</taxon>
        <taxon>Pezizomycotina</taxon>
        <taxon>Dothideomycetes</taxon>
        <taxon>Pleosporomycetidae</taxon>
        <taxon>Pleosporales</taxon>
        <taxon>Pleosporineae</taxon>
        <taxon>Phaeosphaeriaceae</taxon>
        <taxon>Paraphoma</taxon>
    </lineage>
</organism>
<evidence type="ECO:0000256" key="2">
    <source>
        <dbReference type="SAM" id="SignalP"/>
    </source>
</evidence>
<accession>A0A8K0RCU9</accession>
<dbReference type="Proteomes" id="UP000813461">
    <property type="component" value="Unassembled WGS sequence"/>
</dbReference>
<sequence length="206" mass="21010">MRLVSHSHLLALLFTSRVVAEPIAKPEALAQQLTNNAPFSGAVYIVNPEGGQVVAQGTNLCPASASVSCSNVNQPSWCCPANYVCAAPANSNGLIGCCPAGNTCGGTVNVAQVTTVTVYPQQQTAIVYANPPPRTTVVVNNQPTQVAAGFCATITMSGPDLPRAAQGDCGTILIVAGAPGLKVFGIGASLIAIALHLALGRMFNRP</sequence>
<evidence type="ECO:0000313" key="4">
    <source>
        <dbReference type="Proteomes" id="UP000813461"/>
    </source>
</evidence>
<dbReference type="PANTHER" id="PTHR39599:SF1">
    <property type="entry name" value="GPI-ANCHORED PROTEIN (EUROFUNG)"/>
    <property type="match status" value="1"/>
</dbReference>
<feature type="transmembrane region" description="Helical" evidence="1">
    <location>
        <begin position="172"/>
        <end position="199"/>
    </location>
</feature>
<feature type="signal peptide" evidence="2">
    <location>
        <begin position="1"/>
        <end position="20"/>
    </location>
</feature>
<name>A0A8K0RCU9_9PLEO</name>
<evidence type="ECO:0000313" key="3">
    <source>
        <dbReference type="EMBL" id="KAH7093204.1"/>
    </source>
</evidence>